<dbReference type="GO" id="GO:0044423">
    <property type="term" value="C:virion component"/>
    <property type="evidence" value="ECO:0007669"/>
    <property type="project" value="UniProtKB-KW"/>
</dbReference>
<keyword evidence="8" id="KW-0946">Virion</keyword>
<evidence type="ECO:0000256" key="6">
    <source>
        <dbReference type="ARBA" id="ARBA00022703"/>
    </source>
</evidence>
<evidence type="ECO:0000256" key="2">
    <source>
        <dbReference type="ARBA" id="ARBA00022518"/>
    </source>
</evidence>
<keyword evidence="11" id="KW-0472">Membrane</keyword>
<feature type="region of interest" description="Disordered" evidence="14">
    <location>
        <begin position="22"/>
        <end position="55"/>
    </location>
</feature>
<keyword evidence="4" id="KW-0597">Phosphoprotein</keyword>
<evidence type="ECO:0000256" key="14">
    <source>
        <dbReference type="SAM" id="MobiDB-lite"/>
    </source>
</evidence>
<evidence type="ECO:0000256" key="4">
    <source>
        <dbReference type="ARBA" id="ARBA00022553"/>
    </source>
</evidence>
<accession>H9TPV9</accession>
<evidence type="ECO:0000256" key="9">
    <source>
        <dbReference type="ARBA" id="ARBA00022870"/>
    </source>
</evidence>
<keyword evidence="10" id="KW-0843">Virulence</keyword>
<evidence type="ECO:0000256" key="8">
    <source>
        <dbReference type="ARBA" id="ARBA00022844"/>
    </source>
</evidence>
<evidence type="ECO:0000256" key="12">
    <source>
        <dbReference type="ARBA" id="ARBA00023280"/>
    </source>
</evidence>
<keyword evidence="5" id="KW-0945">Host-virus interaction</keyword>
<organism evidence="15">
    <name type="scientific">Human immunodeficiency virus type 1</name>
    <name type="common">HIV-1</name>
    <dbReference type="NCBI Taxonomy" id="11676"/>
    <lineage>
        <taxon>Viruses</taxon>
        <taxon>Riboviria</taxon>
        <taxon>Pararnavirae</taxon>
        <taxon>Artverviricota</taxon>
        <taxon>Revtraviricetes</taxon>
        <taxon>Ortervirales</taxon>
        <taxon>Retroviridae</taxon>
        <taxon>Orthoretrovirinae</taxon>
        <taxon>Lentivirus</taxon>
        <taxon>Lentivirus humimdef1</taxon>
    </lineage>
</organism>
<evidence type="ECO:0000256" key="11">
    <source>
        <dbReference type="ARBA" id="ARBA00023136"/>
    </source>
</evidence>
<keyword evidence="13" id="KW-0449">Lipoprotein</keyword>
<reference evidence="15" key="1">
    <citation type="journal article" date="2012" name="Proc. Natl. Acad. Sci. U.S.A.">
        <title>Role of retroviral restriction factors in the interferon-?-mediated suppression of HIV-1 in vivo.</title>
        <authorList>
            <consortium name="the Swiss HIV Cohort Study"/>
            <person name="Pillai S.K."/>
            <person name="Abdel-Mohsen M."/>
            <person name="Guatelli J."/>
            <person name="Skasko M."/>
            <person name="Monto A."/>
            <person name="Fujimoto K."/>
            <person name="Yukl S."/>
            <person name="Greene W.C."/>
            <person name="Kovari H."/>
            <person name="Rauch A."/>
            <person name="Fellay J."/>
            <person name="Battegay M."/>
            <person name="Hirschel B."/>
            <person name="Witteck A."/>
            <person name="Bernasconi E."/>
            <person name="Ledergerber B."/>
            <person name="Gunthard H.F."/>
            <person name="Wong J.K."/>
        </authorList>
    </citation>
    <scope>NUCLEOTIDE SEQUENCE</scope>
    <source>
        <strain evidence="15">Nef_S_pre_9</strain>
    </source>
</reference>
<keyword evidence="3" id="KW-0964">Secreted</keyword>
<dbReference type="InterPro" id="IPR027480">
    <property type="entry name" value="HIV-1_Nef_anchor_sf"/>
</dbReference>
<evidence type="ECO:0000256" key="3">
    <source>
        <dbReference type="ARBA" id="ARBA00022525"/>
    </source>
</evidence>
<dbReference type="Gene3D" id="4.10.890.10">
    <property type="entry name" value="HIV 1 nef anchor domain"/>
    <property type="match status" value="2"/>
</dbReference>
<keyword evidence="6" id="KW-0053">Apoptosis</keyword>
<keyword evidence="12" id="KW-0899">Viral immunoevasion</keyword>
<evidence type="ECO:0000256" key="7">
    <source>
        <dbReference type="ARBA" id="ARBA00022707"/>
    </source>
</evidence>
<evidence type="ECO:0000256" key="10">
    <source>
        <dbReference type="ARBA" id="ARBA00023026"/>
    </source>
</evidence>
<proteinExistence type="predicted"/>
<keyword evidence="7" id="KW-0519">Myristate</keyword>
<name>H9TPV9_HV1</name>
<evidence type="ECO:0000256" key="1">
    <source>
        <dbReference type="ARBA" id="ARBA00022511"/>
    </source>
</evidence>
<evidence type="ECO:0000256" key="5">
    <source>
        <dbReference type="ARBA" id="ARBA00022581"/>
    </source>
</evidence>
<gene>
    <name evidence="15" type="primary">nef</name>
</gene>
<keyword evidence="1" id="KW-1032">Host cell membrane</keyword>
<keyword evidence="2" id="KW-0244">Early protein</keyword>
<evidence type="ECO:0000313" key="15">
    <source>
        <dbReference type="EMBL" id="AFG24040.1"/>
    </source>
</evidence>
<keyword evidence="9" id="KW-1043">Host membrane</keyword>
<evidence type="ECO:0000256" key="13">
    <source>
        <dbReference type="ARBA" id="ARBA00023288"/>
    </source>
</evidence>
<sequence length="55" mass="5935">MGGKWPKSSVVGWSAIRERMRRAPPAAERMRQAQPASEAQSAAVGVGAVSRDLER</sequence>
<protein>
    <submittedName>
        <fullName evidence="15">Truncated nef protein</fullName>
    </submittedName>
</protein>
<feature type="compositionally biased region" description="Low complexity" evidence="14">
    <location>
        <begin position="23"/>
        <end position="55"/>
    </location>
</feature>
<dbReference type="EMBL" id="JQ479820">
    <property type="protein sequence ID" value="AFG24040.1"/>
    <property type="molecule type" value="Genomic_DNA"/>
</dbReference>
<organismHost>
    <name type="scientific">Homo sapiens</name>
    <name type="common">Human</name>
    <dbReference type="NCBI Taxonomy" id="9606"/>
</organismHost>